<name>A0AAV9GV09_9PEZI</name>
<dbReference type="AlphaFoldDB" id="A0AAV9GV09"/>
<proteinExistence type="predicted"/>
<evidence type="ECO:0000313" key="3">
    <source>
        <dbReference type="Proteomes" id="UP001321760"/>
    </source>
</evidence>
<dbReference type="Proteomes" id="UP001321760">
    <property type="component" value="Unassembled WGS sequence"/>
</dbReference>
<reference evidence="2" key="1">
    <citation type="journal article" date="2023" name="Mol. Phylogenet. Evol.">
        <title>Genome-scale phylogeny and comparative genomics of the fungal order Sordariales.</title>
        <authorList>
            <person name="Hensen N."/>
            <person name="Bonometti L."/>
            <person name="Westerberg I."/>
            <person name="Brannstrom I.O."/>
            <person name="Guillou S."/>
            <person name="Cros-Aarteil S."/>
            <person name="Calhoun S."/>
            <person name="Haridas S."/>
            <person name="Kuo A."/>
            <person name="Mondo S."/>
            <person name="Pangilinan J."/>
            <person name="Riley R."/>
            <person name="LaButti K."/>
            <person name="Andreopoulos B."/>
            <person name="Lipzen A."/>
            <person name="Chen C."/>
            <person name="Yan M."/>
            <person name="Daum C."/>
            <person name="Ng V."/>
            <person name="Clum A."/>
            <person name="Steindorff A."/>
            <person name="Ohm R.A."/>
            <person name="Martin F."/>
            <person name="Silar P."/>
            <person name="Natvig D.O."/>
            <person name="Lalanne C."/>
            <person name="Gautier V."/>
            <person name="Ament-Velasquez S.L."/>
            <person name="Kruys A."/>
            <person name="Hutchinson M.I."/>
            <person name="Powell A.J."/>
            <person name="Barry K."/>
            <person name="Miller A.N."/>
            <person name="Grigoriev I.V."/>
            <person name="Debuchy R."/>
            <person name="Gladieux P."/>
            <person name="Hiltunen Thoren M."/>
            <person name="Johannesson H."/>
        </authorList>
    </citation>
    <scope>NUCLEOTIDE SEQUENCE</scope>
    <source>
        <strain evidence="2">PSN243</strain>
    </source>
</reference>
<feature type="chain" id="PRO_5043462910" evidence="1">
    <location>
        <begin position="19"/>
        <end position="438"/>
    </location>
</feature>
<sequence length="438" mass="45981">MKTKLSLLLLAGIKLASSDPSPNHGHCDNTVCHEDWAGPDWPVPNANHFILPTDQNRQQRCVPLYVGDSKAPSGYSSVCLDFVGENLLFHLGSFPGYATESATVSWQLANGTDSSSLVSRDAGSTLNCKVCAGGSFVCHLPYTEFLGLPSTTGTGHLASLLCPGPGNEGLGFHLAISGKAKCLRTGQTHDFRHHLPCLRRNRCGVCEEWDHNSPSIPIRYHCSNTATTGTTATFTTTGTFTTDTTVTVTVTTTNTITTGVTVTVTTTSTSEVPAPTQTCNAGTGFGYQSSSLSTPLNTLGGAGCNRWGWFQRPTLAQLQAGISGIIYVGAGGNNLNSATNVGTWTALASPTGQVTVTYILTASYRLYVVHVHLACTVTNCSPGQYTFNSGALPNVQFYATSPLTFPTCTGNASPYLIIHAGVSLLTTAATCPAPGPET</sequence>
<evidence type="ECO:0000256" key="1">
    <source>
        <dbReference type="SAM" id="SignalP"/>
    </source>
</evidence>
<keyword evidence="3" id="KW-1185">Reference proteome</keyword>
<protein>
    <submittedName>
        <fullName evidence="2">Uncharacterized protein</fullName>
    </submittedName>
</protein>
<organism evidence="2 3">
    <name type="scientific">Podospora aff. communis PSN243</name>
    <dbReference type="NCBI Taxonomy" id="3040156"/>
    <lineage>
        <taxon>Eukaryota</taxon>
        <taxon>Fungi</taxon>
        <taxon>Dikarya</taxon>
        <taxon>Ascomycota</taxon>
        <taxon>Pezizomycotina</taxon>
        <taxon>Sordariomycetes</taxon>
        <taxon>Sordariomycetidae</taxon>
        <taxon>Sordariales</taxon>
        <taxon>Podosporaceae</taxon>
        <taxon>Podospora</taxon>
    </lineage>
</organism>
<keyword evidence="1" id="KW-0732">Signal</keyword>
<accession>A0AAV9GV09</accession>
<gene>
    <name evidence="2" type="ORF">QBC34DRAFT_348223</name>
</gene>
<feature type="signal peptide" evidence="1">
    <location>
        <begin position="1"/>
        <end position="18"/>
    </location>
</feature>
<dbReference type="EMBL" id="MU865929">
    <property type="protein sequence ID" value="KAK4451222.1"/>
    <property type="molecule type" value="Genomic_DNA"/>
</dbReference>
<comment type="caution">
    <text evidence="2">The sequence shown here is derived from an EMBL/GenBank/DDBJ whole genome shotgun (WGS) entry which is preliminary data.</text>
</comment>
<reference evidence="2" key="2">
    <citation type="submission" date="2023-05" db="EMBL/GenBank/DDBJ databases">
        <authorList>
            <consortium name="Lawrence Berkeley National Laboratory"/>
            <person name="Steindorff A."/>
            <person name="Hensen N."/>
            <person name="Bonometti L."/>
            <person name="Westerberg I."/>
            <person name="Brannstrom I.O."/>
            <person name="Guillou S."/>
            <person name="Cros-Aarteil S."/>
            <person name="Calhoun S."/>
            <person name="Haridas S."/>
            <person name="Kuo A."/>
            <person name="Mondo S."/>
            <person name="Pangilinan J."/>
            <person name="Riley R."/>
            <person name="Labutti K."/>
            <person name="Andreopoulos B."/>
            <person name="Lipzen A."/>
            <person name="Chen C."/>
            <person name="Yanf M."/>
            <person name="Daum C."/>
            <person name="Ng V."/>
            <person name="Clum A."/>
            <person name="Ohm R."/>
            <person name="Martin F."/>
            <person name="Silar P."/>
            <person name="Natvig D."/>
            <person name="Lalanne C."/>
            <person name="Gautier V."/>
            <person name="Ament-Velasquez S.L."/>
            <person name="Kruys A."/>
            <person name="Hutchinson M.I."/>
            <person name="Powell A.J."/>
            <person name="Barry K."/>
            <person name="Miller A.N."/>
            <person name="Grigoriev I.V."/>
            <person name="Debuchy R."/>
            <person name="Gladieux P."/>
            <person name="Thoren M.H."/>
            <person name="Johannesson H."/>
        </authorList>
    </citation>
    <scope>NUCLEOTIDE SEQUENCE</scope>
    <source>
        <strain evidence="2">PSN243</strain>
    </source>
</reference>
<evidence type="ECO:0000313" key="2">
    <source>
        <dbReference type="EMBL" id="KAK4451222.1"/>
    </source>
</evidence>